<dbReference type="EMBL" id="CAEKKB010000006">
    <property type="protein sequence ID" value="CAB4312659.1"/>
    <property type="molecule type" value="Genomic_DNA"/>
</dbReference>
<evidence type="ECO:0000313" key="7">
    <source>
        <dbReference type="EMBL" id="CAB4312659.1"/>
    </source>
</evidence>
<protein>
    <submittedName>
        <fullName evidence="7">Uncharacterized protein</fullName>
    </submittedName>
</protein>
<evidence type="ECO:0000256" key="3">
    <source>
        <dbReference type="ARBA" id="ARBA00022824"/>
    </source>
</evidence>
<reference evidence="8" key="1">
    <citation type="journal article" date="2020" name="Genome Biol.">
        <title>Gamete binning: chromosome-level and haplotype-resolved genome assembly enabled by high-throughput single-cell sequencing of gamete genomes.</title>
        <authorList>
            <person name="Campoy J.A."/>
            <person name="Sun H."/>
            <person name="Goel M."/>
            <person name="Jiao W.-B."/>
            <person name="Folz-Donahue K."/>
            <person name="Wang N."/>
            <person name="Rubio M."/>
            <person name="Liu C."/>
            <person name="Kukat C."/>
            <person name="Ruiz D."/>
            <person name="Huettel B."/>
            <person name="Schneeberger K."/>
        </authorList>
    </citation>
    <scope>NUCLEOTIDE SEQUENCE [LARGE SCALE GENOMIC DNA]</scope>
    <source>
        <strain evidence="8">cv. Rojo Pasion</strain>
    </source>
</reference>
<dbReference type="Proteomes" id="UP000507245">
    <property type="component" value="Unassembled WGS sequence"/>
</dbReference>
<accession>A0A6J5XG15</accession>
<evidence type="ECO:0000256" key="2">
    <source>
        <dbReference type="ARBA" id="ARBA00022692"/>
    </source>
</evidence>
<name>A0A6J5XG15_PRUAR</name>
<sequence length="148" mass="17191">MVDQAEKRRSGIVKLEQPGLGNCHLKTSLCLSFPPSLGRGTVHWLQSHPTSCCTELSLYFFATDSRAMNWVQRKIYLYNVTFGLYMLDWWERYLFNTLVVVLMWFIFYNGSRYVTEFCKRPRPVDNVEFGCQINQFTTLGLASVPLGK</sequence>
<dbReference type="InterPro" id="IPR024512">
    <property type="entry name" value="Ser_palmitoyltrfase_ssu-like"/>
</dbReference>
<keyword evidence="8" id="KW-1185">Reference proteome</keyword>
<dbReference type="Pfam" id="PF11779">
    <property type="entry name" value="SPT_ssu-like"/>
    <property type="match status" value="1"/>
</dbReference>
<dbReference type="PANTHER" id="PTHR33727:SF5">
    <property type="entry name" value="PROTEIN, PUTATIVE (DUF3317)-RELATED"/>
    <property type="match status" value="1"/>
</dbReference>
<keyword evidence="4 6" id="KW-1133">Transmembrane helix</keyword>
<comment type="subcellular location">
    <subcellularLocation>
        <location evidence="1">Endoplasmic reticulum membrane</location>
        <topology evidence="1">Multi-pass membrane protein</topology>
    </subcellularLocation>
</comment>
<evidence type="ECO:0000256" key="5">
    <source>
        <dbReference type="ARBA" id="ARBA00023136"/>
    </source>
</evidence>
<feature type="transmembrane region" description="Helical" evidence="6">
    <location>
        <begin position="93"/>
        <end position="110"/>
    </location>
</feature>
<evidence type="ECO:0000256" key="6">
    <source>
        <dbReference type="SAM" id="Phobius"/>
    </source>
</evidence>
<dbReference type="OrthoDB" id="202672at2759"/>
<keyword evidence="3" id="KW-0256">Endoplasmic reticulum</keyword>
<dbReference type="GO" id="GO:0005789">
    <property type="term" value="C:endoplasmic reticulum membrane"/>
    <property type="evidence" value="ECO:0007669"/>
    <property type="project" value="UniProtKB-SubCell"/>
</dbReference>
<keyword evidence="5 6" id="KW-0472">Membrane</keyword>
<evidence type="ECO:0000256" key="1">
    <source>
        <dbReference type="ARBA" id="ARBA00004477"/>
    </source>
</evidence>
<gene>
    <name evidence="7" type="ORF">ORAREDHAP_LOCUS35228</name>
</gene>
<dbReference type="PANTHER" id="PTHR33727">
    <property type="entry name" value="OS07G0446900 PROTEIN"/>
    <property type="match status" value="1"/>
</dbReference>
<organism evidence="7 8">
    <name type="scientific">Prunus armeniaca</name>
    <name type="common">Apricot</name>
    <name type="synonym">Armeniaca vulgaris</name>
    <dbReference type="NCBI Taxonomy" id="36596"/>
    <lineage>
        <taxon>Eukaryota</taxon>
        <taxon>Viridiplantae</taxon>
        <taxon>Streptophyta</taxon>
        <taxon>Embryophyta</taxon>
        <taxon>Tracheophyta</taxon>
        <taxon>Spermatophyta</taxon>
        <taxon>Magnoliopsida</taxon>
        <taxon>eudicotyledons</taxon>
        <taxon>Gunneridae</taxon>
        <taxon>Pentapetalae</taxon>
        <taxon>rosids</taxon>
        <taxon>fabids</taxon>
        <taxon>Rosales</taxon>
        <taxon>Rosaceae</taxon>
        <taxon>Amygdaloideae</taxon>
        <taxon>Amygdaleae</taxon>
        <taxon>Prunus</taxon>
    </lineage>
</organism>
<evidence type="ECO:0000313" key="8">
    <source>
        <dbReference type="Proteomes" id="UP000507245"/>
    </source>
</evidence>
<dbReference type="AlphaFoldDB" id="A0A6J5XG15"/>
<proteinExistence type="predicted"/>
<evidence type="ECO:0000256" key="4">
    <source>
        <dbReference type="ARBA" id="ARBA00022989"/>
    </source>
</evidence>
<keyword evidence="2 6" id="KW-0812">Transmembrane</keyword>